<protein>
    <submittedName>
        <fullName evidence="2">N-acetyltransferase</fullName>
    </submittedName>
</protein>
<sequence length="147" mass="17199">MYQNITVERVASLWFPLVKKFYQAHYPSGKPNKADPVWAIKSGPKIIAAVRLKQFNGDYQLLTALLTHPELRNLGYASRLLEAIEQEFNIATYCFNETALIPFYERHDFAVIKEDHLPLELASRLKRYRIKKNTLVAMHYCRRLKTT</sequence>
<accession>A0A370U5C2</accession>
<dbReference type="Gene3D" id="3.40.630.30">
    <property type="match status" value="1"/>
</dbReference>
<comment type="caution">
    <text evidence="2">The sequence shown here is derived from an EMBL/GenBank/DDBJ whole genome shotgun (WGS) entry which is preliminary data.</text>
</comment>
<reference evidence="2 3" key="1">
    <citation type="submission" date="2018-06" db="EMBL/GenBank/DDBJ databases">
        <title>Marinomonas sp. YLB-05 draft genome sequence.</title>
        <authorList>
            <person name="Yu L."/>
            <person name="Tang X."/>
        </authorList>
    </citation>
    <scope>NUCLEOTIDE SEQUENCE [LARGE SCALE GENOMIC DNA]</scope>
    <source>
        <strain evidence="2 3">YLB-05</strain>
    </source>
</reference>
<dbReference type="InterPro" id="IPR016181">
    <property type="entry name" value="Acyl_CoA_acyltransferase"/>
</dbReference>
<dbReference type="Pfam" id="PF13508">
    <property type="entry name" value="Acetyltransf_7"/>
    <property type="match status" value="1"/>
</dbReference>
<dbReference type="PROSITE" id="PS51186">
    <property type="entry name" value="GNAT"/>
    <property type="match status" value="1"/>
</dbReference>
<organism evidence="2 3">
    <name type="scientific">Marinomonas piezotolerans</name>
    <dbReference type="NCBI Taxonomy" id="2213058"/>
    <lineage>
        <taxon>Bacteria</taxon>
        <taxon>Pseudomonadati</taxon>
        <taxon>Pseudomonadota</taxon>
        <taxon>Gammaproteobacteria</taxon>
        <taxon>Oceanospirillales</taxon>
        <taxon>Oceanospirillaceae</taxon>
        <taxon>Marinomonas</taxon>
    </lineage>
</organism>
<dbReference type="InterPro" id="IPR000182">
    <property type="entry name" value="GNAT_dom"/>
</dbReference>
<evidence type="ECO:0000259" key="1">
    <source>
        <dbReference type="PROSITE" id="PS51186"/>
    </source>
</evidence>
<keyword evidence="2" id="KW-0808">Transferase</keyword>
<dbReference type="RefSeq" id="WP_115469392.1">
    <property type="nucleotide sequence ID" value="NZ_QKRA01000012.1"/>
</dbReference>
<dbReference type="CDD" id="cd04301">
    <property type="entry name" value="NAT_SF"/>
    <property type="match status" value="1"/>
</dbReference>
<evidence type="ECO:0000313" key="3">
    <source>
        <dbReference type="Proteomes" id="UP000254326"/>
    </source>
</evidence>
<dbReference type="AlphaFoldDB" id="A0A370U5C2"/>
<evidence type="ECO:0000313" key="2">
    <source>
        <dbReference type="EMBL" id="RDL42948.1"/>
    </source>
</evidence>
<keyword evidence="3" id="KW-1185">Reference proteome</keyword>
<feature type="domain" description="N-acetyltransferase" evidence="1">
    <location>
        <begin position="1"/>
        <end position="130"/>
    </location>
</feature>
<dbReference type="SUPFAM" id="SSF55729">
    <property type="entry name" value="Acyl-CoA N-acyltransferases (Nat)"/>
    <property type="match status" value="1"/>
</dbReference>
<dbReference type="OrthoDB" id="7845888at2"/>
<dbReference type="EMBL" id="QKRA01000012">
    <property type="protein sequence ID" value="RDL42948.1"/>
    <property type="molecule type" value="Genomic_DNA"/>
</dbReference>
<gene>
    <name evidence="2" type="ORF">DN730_17295</name>
</gene>
<dbReference type="Proteomes" id="UP000254326">
    <property type="component" value="Unassembled WGS sequence"/>
</dbReference>
<dbReference type="GO" id="GO:0016747">
    <property type="term" value="F:acyltransferase activity, transferring groups other than amino-acyl groups"/>
    <property type="evidence" value="ECO:0007669"/>
    <property type="project" value="InterPro"/>
</dbReference>
<name>A0A370U5C2_9GAMM</name>
<proteinExistence type="predicted"/>